<dbReference type="GO" id="GO:0016787">
    <property type="term" value="F:hydrolase activity"/>
    <property type="evidence" value="ECO:0007669"/>
    <property type="project" value="UniProtKB-KW"/>
</dbReference>
<feature type="domain" description="Metallo-beta-lactamase" evidence="1">
    <location>
        <begin position="38"/>
        <end position="203"/>
    </location>
</feature>
<evidence type="ECO:0000259" key="1">
    <source>
        <dbReference type="SMART" id="SM00849"/>
    </source>
</evidence>
<organism evidence="2 3">
    <name type="scientific">Arthrobacter yangruifuii</name>
    <dbReference type="NCBI Taxonomy" id="2606616"/>
    <lineage>
        <taxon>Bacteria</taxon>
        <taxon>Bacillati</taxon>
        <taxon>Actinomycetota</taxon>
        <taxon>Actinomycetes</taxon>
        <taxon>Micrococcales</taxon>
        <taxon>Micrococcaceae</taxon>
        <taxon>Arthrobacter</taxon>
    </lineage>
</organism>
<sequence>MAMSESAGSAEAPLGVEEAVQEVVIPAGVAGPEPLALDVRCFAVAQPAGIVIIDTGMPDAEAGIAAAVQALGGTFDDVRDIILTHLHQDHVGSLFAVAERAPLAAIYAGGPDVPDIQAPRRITPIGEGTFIQDLGILSTPGHTAGHVCLFHEPTGTLFLGDTASSDHGEVCRPPEMFTADAARAEESLERIAALGAARILFAHGAELASPAQAFDRLLGGSHPSS</sequence>
<reference evidence="2 3" key="1">
    <citation type="submission" date="2019-08" db="EMBL/GenBank/DDBJ databases">
        <title>Arthrobacter sp. nov., isolated from plateau pika and Tibetan wild ass.</title>
        <authorList>
            <person name="Ge Y."/>
        </authorList>
    </citation>
    <scope>NUCLEOTIDE SEQUENCE [LARGE SCALE GENOMIC DNA]</scope>
    <source>
        <strain evidence="2 3">785</strain>
    </source>
</reference>
<protein>
    <submittedName>
        <fullName evidence="2">MBL fold metallo-hydrolase</fullName>
    </submittedName>
</protein>
<evidence type="ECO:0000313" key="3">
    <source>
        <dbReference type="Proteomes" id="UP000326852"/>
    </source>
</evidence>
<dbReference type="PANTHER" id="PTHR42951">
    <property type="entry name" value="METALLO-BETA-LACTAMASE DOMAIN-CONTAINING"/>
    <property type="match status" value="1"/>
</dbReference>
<evidence type="ECO:0000313" key="2">
    <source>
        <dbReference type="EMBL" id="KAD4059910.1"/>
    </source>
</evidence>
<gene>
    <name evidence="2" type="ORF">GD627_02165</name>
</gene>
<dbReference type="Pfam" id="PF00753">
    <property type="entry name" value="Lactamase_B"/>
    <property type="match status" value="1"/>
</dbReference>
<dbReference type="InterPro" id="IPR050855">
    <property type="entry name" value="NDM-1-like"/>
</dbReference>
<accession>A0A5N6MT81</accession>
<dbReference type="PANTHER" id="PTHR42951:SF17">
    <property type="entry name" value="METALLO-BETA-LACTAMASE DOMAIN-CONTAINING PROTEIN"/>
    <property type="match status" value="1"/>
</dbReference>
<dbReference type="EMBL" id="VTFX01000001">
    <property type="protein sequence ID" value="KAD4059910.1"/>
    <property type="molecule type" value="Genomic_DNA"/>
</dbReference>
<keyword evidence="2" id="KW-0378">Hydrolase</keyword>
<proteinExistence type="predicted"/>
<dbReference type="SUPFAM" id="SSF56281">
    <property type="entry name" value="Metallo-hydrolase/oxidoreductase"/>
    <property type="match status" value="1"/>
</dbReference>
<keyword evidence="3" id="KW-1185">Reference proteome</keyword>
<comment type="caution">
    <text evidence="2">The sequence shown here is derived from an EMBL/GenBank/DDBJ whole genome shotgun (WGS) entry which is preliminary data.</text>
</comment>
<dbReference type="InterPro" id="IPR001279">
    <property type="entry name" value="Metallo-B-lactamas"/>
</dbReference>
<dbReference type="Gene3D" id="3.60.15.10">
    <property type="entry name" value="Ribonuclease Z/Hydroxyacylglutathione hydrolase-like"/>
    <property type="match status" value="2"/>
</dbReference>
<name>A0A5N6MT81_9MICC</name>
<dbReference type="Proteomes" id="UP000326852">
    <property type="component" value="Unassembled WGS sequence"/>
</dbReference>
<dbReference type="InterPro" id="IPR036866">
    <property type="entry name" value="RibonucZ/Hydroxyglut_hydro"/>
</dbReference>
<dbReference type="CDD" id="cd07721">
    <property type="entry name" value="yflN-like_MBL-fold"/>
    <property type="match status" value="1"/>
</dbReference>
<dbReference type="AlphaFoldDB" id="A0A5N6MT81"/>
<dbReference type="SMART" id="SM00849">
    <property type="entry name" value="Lactamase_B"/>
    <property type="match status" value="1"/>
</dbReference>